<feature type="domain" description="Gcp-like" evidence="8">
    <location>
        <begin position="42"/>
        <end position="140"/>
    </location>
</feature>
<dbReference type="PANTHER" id="PTHR11735">
    <property type="entry name" value="TRNA N6-ADENOSINE THREONYLCARBAMOYLTRANSFERASE"/>
    <property type="match status" value="1"/>
</dbReference>
<keyword evidence="5" id="KW-0408">Iron</keyword>
<keyword evidence="4" id="KW-0479">Metal-binding</keyword>
<evidence type="ECO:0000256" key="7">
    <source>
        <dbReference type="ARBA" id="ARBA00048117"/>
    </source>
</evidence>
<keyword evidence="6" id="KW-0012">Acyltransferase</keyword>
<evidence type="ECO:0000256" key="5">
    <source>
        <dbReference type="ARBA" id="ARBA00023004"/>
    </source>
</evidence>
<dbReference type="GO" id="GO:0046872">
    <property type="term" value="F:metal ion binding"/>
    <property type="evidence" value="ECO:0007669"/>
    <property type="project" value="UniProtKB-KW"/>
</dbReference>
<accession>A0A444IS45</accession>
<dbReference type="EMBL" id="MTKO01000114">
    <property type="protein sequence ID" value="RWX43640.1"/>
    <property type="molecule type" value="Genomic_DNA"/>
</dbReference>
<keyword evidence="2" id="KW-0808">Transferase</keyword>
<evidence type="ECO:0000313" key="10">
    <source>
        <dbReference type="Proteomes" id="UP000287853"/>
    </source>
</evidence>
<keyword evidence="3" id="KW-0819">tRNA processing</keyword>
<dbReference type="InterPro" id="IPR043129">
    <property type="entry name" value="ATPase_NBD"/>
</dbReference>
<dbReference type="PRINTS" id="PR00789">
    <property type="entry name" value="OSIALOPTASE"/>
</dbReference>
<dbReference type="Pfam" id="PF00814">
    <property type="entry name" value="TsaD"/>
    <property type="match status" value="1"/>
</dbReference>
<dbReference type="Gene3D" id="3.30.420.40">
    <property type="match status" value="2"/>
</dbReference>
<evidence type="ECO:0000256" key="6">
    <source>
        <dbReference type="ARBA" id="ARBA00023315"/>
    </source>
</evidence>
<dbReference type="CDD" id="cd24032">
    <property type="entry name" value="ASKHA_NBD_TsaB"/>
    <property type="match status" value="1"/>
</dbReference>
<dbReference type="SUPFAM" id="SSF53067">
    <property type="entry name" value="Actin-like ATPase domain"/>
    <property type="match status" value="2"/>
</dbReference>
<keyword evidence="10" id="KW-1185">Reference proteome</keyword>
<dbReference type="AlphaFoldDB" id="A0A444IS45"/>
<evidence type="ECO:0000256" key="4">
    <source>
        <dbReference type="ARBA" id="ARBA00022723"/>
    </source>
</evidence>
<name>A0A444IS45_9BACT</name>
<dbReference type="NCBIfam" id="TIGR03725">
    <property type="entry name" value="T6A_YeaZ"/>
    <property type="match status" value="1"/>
</dbReference>
<comment type="catalytic activity">
    <reaction evidence="7">
        <text>L-threonylcarbamoyladenylate + adenosine(37) in tRNA = N(6)-L-threonylcarbamoyladenosine(37) in tRNA + AMP + H(+)</text>
        <dbReference type="Rhea" id="RHEA:37059"/>
        <dbReference type="Rhea" id="RHEA-COMP:10162"/>
        <dbReference type="Rhea" id="RHEA-COMP:10163"/>
        <dbReference type="ChEBI" id="CHEBI:15378"/>
        <dbReference type="ChEBI" id="CHEBI:73682"/>
        <dbReference type="ChEBI" id="CHEBI:74411"/>
        <dbReference type="ChEBI" id="CHEBI:74418"/>
        <dbReference type="ChEBI" id="CHEBI:456215"/>
        <dbReference type="EC" id="2.3.1.234"/>
    </reaction>
</comment>
<dbReference type="GO" id="GO:0061711">
    <property type="term" value="F:tRNA N(6)-L-threonylcarbamoyladenine synthase activity"/>
    <property type="evidence" value="ECO:0007669"/>
    <property type="project" value="UniProtKB-EC"/>
</dbReference>
<dbReference type="GO" id="GO:0005829">
    <property type="term" value="C:cytosol"/>
    <property type="evidence" value="ECO:0007669"/>
    <property type="project" value="TreeGrafter"/>
</dbReference>
<dbReference type="EC" id="2.3.1.234" evidence="1"/>
<evidence type="ECO:0000256" key="3">
    <source>
        <dbReference type="ARBA" id="ARBA00022694"/>
    </source>
</evidence>
<organism evidence="9 10">
    <name type="scientific">Candidatus Electrothrix aarhusensis</name>
    <dbReference type="NCBI Taxonomy" id="1859131"/>
    <lineage>
        <taxon>Bacteria</taxon>
        <taxon>Pseudomonadati</taxon>
        <taxon>Thermodesulfobacteriota</taxon>
        <taxon>Desulfobulbia</taxon>
        <taxon>Desulfobulbales</taxon>
        <taxon>Desulfobulbaceae</taxon>
        <taxon>Candidatus Electrothrix</taxon>
    </lineage>
</organism>
<gene>
    <name evidence="9" type="ORF">H206_03282</name>
</gene>
<evidence type="ECO:0000313" key="9">
    <source>
        <dbReference type="EMBL" id="RWX43640.1"/>
    </source>
</evidence>
<proteinExistence type="predicted"/>
<sequence length="238" mass="25201">MLDNPLILSIETATGCGSVALTKGGIKKGKLLAEATAQPEVTHSRRLLGSIDWVMQAAGVRWEELDGIAISLGPGSFTGLRIGMAAAKGIVFATQKPFIGVQTLDAIALSCPVINRPLWCLLDARKQEVYAACYQAGPDGLPEQCSPVEAVRPERLLERINGPALLAGPGLNEYCDLFAGKEDLQLIPPTLSSPSAVRIGFLAADQLLRGEIQDPATSAPLYVRASEAEVNLQKKNGS</sequence>
<comment type="caution">
    <text evidence="9">The sequence shown here is derived from an EMBL/GenBank/DDBJ whole genome shotgun (WGS) entry which is preliminary data.</text>
</comment>
<evidence type="ECO:0000256" key="1">
    <source>
        <dbReference type="ARBA" id="ARBA00012156"/>
    </source>
</evidence>
<dbReference type="Proteomes" id="UP000287853">
    <property type="component" value="Unassembled WGS sequence"/>
</dbReference>
<evidence type="ECO:0000256" key="2">
    <source>
        <dbReference type="ARBA" id="ARBA00022679"/>
    </source>
</evidence>
<evidence type="ECO:0000259" key="8">
    <source>
        <dbReference type="Pfam" id="PF00814"/>
    </source>
</evidence>
<dbReference type="InterPro" id="IPR017861">
    <property type="entry name" value="KAE1/TsaD"/>
</dbReference>
<dbReference type="PANTHER" id="PTHR11735:SF11">
    <property type="entry name" value="TRNA THREONYLCARBAMOYLADENOSINE BIOSYNTHESIS PROTEIN TSAB"/>
    <property type="match status" value="1"/>
</dbReference>
<dbReference type="InterPro" id="IPR000905">
    <property type="entry name" value="Gcp-like_dom"/>
</dbReference>
<reference evidence="9 10" key="1">
    <citation type="submission" date="2017-01" db="EMBL/GenBank/DDBJ databases">
        <title>The cable genome- insights into the physiology and evolution of filamentous bacteria capable of sulfide oxidation via long distance electron transfer.</title>
        <authorList>
            <person name="Schreiber L."/>
            <person name="Bjerg J.T."/>
            <person name="Boggild A."/>
            <person name="Van De Vossenberg J."/>
            <person name="Meysman F."/>
            <person name="Nielsen L.P."/>
            <person name="Schramm A."/>
            <person name="Kjeldsen K.U."/>
        </authorList>
    </citation>
    <scope>NUCLEOTIDE SEQUENCE [LARGE SCALE GENOMIC DNA]</scope>
    <source>
        <strain evidence="9">MCF</strain>
    </source>
</reference>
<dbReference type="InterPro" id="IPR022496">
    <property type="entry name" value="T6A_TsaB"/>
</dbReference>
<protein>
    <recommendedName>
        <fullName evidence="1">N(6)-L-threonylcarbamoyladenine synthase</fullName>
        <ecNumber evidence="1">2.3.1.234</ecNumber>
    </recommendedName>
</protein>
<dbReference type="GO" id="GO:0002949">
    <property type="term" value="P:tRNA threonylcarbamoyladenosine modification"/>
    <property type="evidence" value="ECO:0007669"/>
    <property type="project" value="InterPro"/>
</dbReference>